<dbReference type="Pfam" id="PF13359">
    <property type="entry name" value="DDE_Tnp_4"/>
    <property type="match status" value="1"/>
</dbReference>
<reference evidence="5 6" key="1">
    <citation type="submission" date="2023-09" db="EMBL/GenBank/DDBJ databases">
        <title>The genome sequence of Streptomyces anthocyanicus.</title>
        <authorList>
            <person name="Mo P."/>
        </authorList>
    </citation>
    <scope>NUCLEOTIDE SEQUENCE [LARGE SCALE GENOMIC DNA]</scope>
    <source>
        <strain evidence="5 6">JCM 4387</strain>
    </source>
</reference>
<dbReference type="Proteomes" id="UP001249394">
    <property type="component" value="Chromosome"/>
</dbReference>
<keyword evidence="2" id="KW-0479">Metal-binding</keyword>
<gene>
    <name evidence="5" type="ORF">RI060_13115</name>
</gene>
<feature type="domain" description="Transposase Helix-turn-helix" evidence="4">
    <location>
        <begin position="35"/>
        <end position="85"/>
    </location>
</feature>
<evidence type="ECO:0000313" key="5">
    <source>
        <dbReference type="EMBL" id="WND23770.1"/>
    </source>
</evidence>
<accession>A0ABY9ULQ2</accession>
<sequence>MLVYPSGLDLSTSALRLVVRELAARRRRIGTLWRRLTCTRQALLALAHMRCGHTFSQLAAGFGVGLATAHRYVSEVVEVLAVLAPTLQEAIAVAATKAFVILDGTLLPIDRIAADRPFYSGKHKKHGMNVQVITDPFGRVIWASPALPGAVHDIRAARTHGVIDALTAAGVPCWADKAYQGAGGTVRVPHRGRWDKLPVGQQAVNRSHAKIRALGEQAMATIKSWRLLRKLRCSTNRITDLVKAVLTLHLAASA</sequence>
<dbReference type="EMBL" id="CP134213">
    <property type="protein sequence ID" value="WND23770.1"/>
    <property type="molecule type" value="Genomic_DNA"/>
</dbReference>
<dbReference type="InterPro" id="IPR027806">
    <property type="entry name" value="HARBI1_dom"/>
</dbReference>
<dbReference type="InterPro" id="IPR027805">
    <property type="entry name" value="Transposase_HTH_dom"/>
</dbReference>
<evidence type="ECO:0000256" key="1">
    <source>
        <dbReference type="ARBA" id="ARBA00001968"/>
    </source>
</evidence>
<evidence type="ECO:0000313" key="6">
    <source>
        <dbReference type="Proteomes" id="UP001249394"/>
    </source>
</evidence>
<proteinExistence type="predicted"/>
<feature type="domain" description="DDE Tnp4" evidence="3">
    <location>
        <begin position="102"/>
        <end position="249"/>
    </location>
</feature>
<evidence type="ECO:0000256" key="2">
    <source>
        <dbReference type="ARBA" id="ARBA00022723"/>
    </source>
</evidence>
<organism evidence="5 6">
    <name type="scientific">Streptomyces violaceus</name>
    <name type="common">Streptomyces venezuelae</name>
    <dbReference type="NCBI Taxonomy" id="1936"/>
    <lineage>
        <taxon>Bacteria</taxon>
        <taxon>Bacillati</taxon>
        <taxon>Actinomycetota</taxon>
        <taxon>Actinomycetes</taxon>
        <taxon>Kitasatosporales</taxon>
        <taxon>Streptomycetaceae</taxon>
        <taxon>Streptomyces</taxon>
    </lineage>
</organism>
<protein>
    <submittedName>
        <fullName evidence="5">Transposase family protein</fullName>
    </submittedName>
</protein>
<comment type="cofactor">
    <cofactor evidence="1">
        <name>a divalent metal cation</name>
        <dbReference type="ChEBI" id="CHEBI:60240"/>
    </cofactor>
</comment>
<keyword evidence="6" id="KW-1185">Reference proteome</keyword>
<name>A0ABY9ULQ2_STRVL</name>
<evidence type="ECO:0000259" key="4">
    <source>
        <dbReference type="Pfam" id="PF13613"/>
    </source>
</evidence>
<evidence type="ECO:0000259" key="3">
    <source>
        <dbReference type="Pfam" id="PF13359"/>
    </source>
</evidence>
<dbReference type="Pfam" id="PF13613">
    <property type="entry name" value="HTH_Tnp_4"/>
    <property type="match status" value="1"/>
</dbReference>